<organism evidence="1 2">
    <name type="scientific">Ilumatobacter coccineus (strain NBRC 103263 / KCTC 29153 / YM16-304)</name>
    <dbReference type="NCBI Taxonomy" id="1313172"/>
    <lineage>
        <taxon>Bacteria</taxon>
        <taxon>Bacillati</taxon>
        <taxon>Actinomycetota</taxon>
        <taxon>Acidimicrobiia</taxon>
        <taxon>Acidimicrobiales</taxon>
        <taxon>Ilumatobacteraceae</taxon>
        <taxon>Ilumatobacter</taxon>
    </lineage>
</organism>
<accession>A0A6C7EB38</accession>
<protein>
    <submittedName>
        <fullName evidence="1">Uncharacterized protein</fullName>
    </submittedName>
</protein>
<dbReference type="AlphaFoldDB" id="A0A6C7EB38"/>
<sequence>MVSGVWCVPTVDVPVMCGVGGVVHANGRRAGDVWCRGCGACQRPTSRVVSPVWCMPTVDITAY</sequence>
<proteinExistence type="predicted"/>
<keyword evidence="2" id="KW-1185">Reference proteome</keyword>
<evidence type="ECO:0000313" key="1">
    <source>
        <dbReference type="EMBL" id="BAN02419.1"/>
    </source>
</evidence>
<gene>
    <name evidence="1" type="ORF">YM304_21050</name>
</gene>
<name>A0A6C7EB38_ILUCY</name>
<reference evidence="1 2" key="1">
    <citation type="journal article" date="2013" name="Int. J. Syst. Evol. Microbiol.">
        <title>Ilumatobacter nonamiense sp. nov. and Ilumatobacter coccineum sp. nov., isolated from seashore sand.</title>
        <authorList>
            <person name="Matsumoto A."/>
            <person name="Kasai H."/>
            <person name="Matsuo Y."/>
            <person name="Shizuri Y."/>
            <person name="Ichikawa N."/>
            <person name="Fujita N."/>
            <person name="Omura S."/>
            <person name="Takahashi Y."/>
        </authorList>
    </citation>
    <scope>NUCLEOTIDE SEQUENCE [LARGE SCALE GENOMIC DNA]</scope>
    <source>
        <strain evidence="2">NBRC 103263 / KCTC 29153 / YM16-304</strain>
    </source>
</reference>
<dbReference type="EMBL" id="AP012057">
    <property type="protein sequence ID" value="BAN02419.1"/>
    <property type="molecule type" value="Genomic_DNA"/>
</dbReference>
<evidence type="ECO:0000313" key="2">
    <source>
        <dbReference type="Proteomes" id="UP000011863"/>
    </source>
</evidence>
<dbReference type="Proteomes" id="UP000011863">
    <property type="component" value="Chromosome"/>
</dbReference>
<dbReference type="KEGG" id="aym:YM304_21050"/>